<evidence type="ECO:0000313" key="3">
    <source>
        <dbReference type="Proteomes" id="UP000215002"/>
    </source>
</evidence>
<dbReference type="Proteomes" id="UP000215002">
    <property type="component" value="Chromosome"/>
</dbReference>
<dbReference type="Pfam" id="PF07843">
    <property type="entry name" value="DUF1634"/>
    <property type="match status" value="1"/>
</dbReference>
<accession>A0A223P149</accession>
<protein>
    <recommendedName>
        <fullName evidence="4">DUF1634 domain-containing protein</fullName>
    </recommendedName>
</protein>
<evidence type="ECO:0008006" key="4">
    <source>
        <dbReference type="Google" id="ProtNLM"/>
    </source>
</evidence>
<evidence type="ECO:0000313" key="2">
    <source>
        <dbReference type="EMBL" id="ASU35863.1"/>
    </source>
</evidence>
<dbReference type="RefSeq" id="WP_094571971.1">
    <property type="nucleotide sequence ID" value="NZ_CP022743.1"/>
</dbReference>
<dbReference type="OrthoDB" id="1072981at2"/>
<dbReference type="AlphaFoldDB" id="A0A223P149"/>
<sequence length="125" mass="13729">MKFKDTDIQSLIGKVLRTGMIISMGIVFFGGILFLYRHGHSIPNYKVFKGIPPFLQNTGSLLHASFQLKGQAIIQLGIILLIATPILRVVFSTLGFVLEKDYLYVGISMVVLAIIFTSMLSGHAG</sequence>
<reference evidence="2 3" key="1">
    <citation type="submission" date="2017-08" db="EMBL/GenBank/DDBJ databases">
        <title>Complete genome sequence of Mucilaginibacter sp. strain BJC16-A31.</title>
        <authorList>
            <consortium name="Henan University of Science and Technology"/>
            <person name="You X."/>
        </authorList>
    </citation>
    <scope>NUCLEOTIDE SEQUENCE [LARGE SCALE GENOMIC DNA]</scope>
    <source>
        <strain evidence="2 3">BJC16-A31</strain>
    </source>
</reference>
<dbReference type="KEGG" id="muc:MuYL_3978"/>
<gene>
    <name evidence="2" type="ORF">MuYL_3978</name>
</gene>
<dbReference type="InterPro" id="IPR012861">
    <property type="entry name" value="DUF1634"/>
</dbReference>
<feature type="transmembrane region" description="Helical" evidence="1">
    <location>
        <begin position="102"/>
        <end position="120"/>
    </location>
</feature>
<evidence type="ECO:0000256" key="1">
    <source>
        <dbReference type="SAM" id="Phobius"/>
    </source>
</evidence>
<keyword evidence="1" id="KW-1133">Transmembrane helix</keyword>
<keyword evidence="1" id="KW-0812">Transmembrane</keyword>
<name>A0A223P149_9SPHI</name>
<keyword evidence="1" id="KW-0472">Membrane</keyword>
<keyword evidence="3" id="KW-1185">Reference proteome</keyword>
<dbReference type="EMBL" id="CP022743">
    <property type="protein sequence ID" value="ASU35863.1"/>
    <property type="molecule type" value="Genomic_DNA"/>
</dbReference>
<feature type="transmembrane region" description="Helical" evidence="1">
    <location>
        <begin position="72"/>
        <end position="96"/>
    </location>
</feature>
<organism evidence="2 3">
    <name type="scientific">Mucilaginibacter xinganensis</name>
    <dbReference type="NCBI Taxonomy" id="1234841"/>
    <lineage>
        <taxon>Bacteria</taxon>
        <taxon>Pseudomonadati</taxon>
        <taxon>Bacteroidota</taxon>
        <taxon>Sphingobacteriia</taxon>
        <taxon>Sphingobacteriales</taxon>
        <taxon>Sphingobacteriaceae</taxon>
        <taxon>Mucilaginibacter</taxon>
    </lineage>
</organism>
<feature type="transmembrane region" description="Helical" evidence="1">
    <location>
        <begin position="15"/>
        <end position="36"/>
    </location>
</feature>
<proteinExistence type="predicted"/>